<evidence type="ECO:0000313" key="7">
    <source>
        <dbReference type="Proteomes" id="UP000809290"/>
    </source>
</evidence>
<dbReference type="PROSITE" id="PS50931">
    <property type="entry name" value="HTH_LYSR"/>
    <property type="match status" value="1"/>
</dbReference>
<dbReference type="SUPFAM" id="SSF53850">
    <property type="entry name" value="Periplasmic binding protein-like II"/>
    <property type="match status" value="1"/>
</dbReference>
<evidence type="ECO:0000256" key="2">
    <source>
        <dbReference type="ARBA" id="ARBA00023015"/>
    </source>
</evidence>
<dbReference type="InterPro" id="IPR005119">
    <property type="entry name" value="LysR_subst-bd"/>
</dbReference>
<evidence type="ECO:0000256" key="4">
    <source>
        <dbReference type="ARBA" id="ARBA00023163"/>
    </source>
</evidence>
<dbReference type="Proteomes" id="UP000809290">
    <property type="component" value="Unassembled WGS sequence"/>
</dbReference>
<dbReference type="Gene3D" id="3.40.190.10">
    <property type="entry name" value="Periplasmic binding protein-like II"/>
    <property type="match status" value="2"/>
</dbReference>
<keyword evidence="4" id="KW-0804">Transcription</keyword>
<protein>
    <submittedName>
        <fullName evidence="6">DNA-binding transcriptional LysR family regulator</fullName>
    </submittedName>
</protein>
<dbReference type="InterPro" id="IPR036388">
    <property type="entry name" value="WH-like_DNA-bd_sf"/>
</dbReference>
<dbReference type="PANTHER" id="PTHR30419:SF8">
    <property type="entry name" value="NITROGEN ASSIMILATION TRANSCRIPTIONAL ACTIVATOR-RELATED"/>
    <property type="match status" value="1"/>
</dbReference>
<evidence type="ECO:0000256" key="1">
    <source>
        <dbReference type="ARBA" id="ARBA00009437"/>
    </source>
</evidence>
<keyword evidence="7" id="KW-1185">Reference proteome</keyword>
<feature type="domain" description="HTH lysR-type" evidence="5">
    <location>
        <begin position="3"/>
        <end position="60"/>
    </location>
</feature>
<dbReference type="InterPro" id="IPR036390">
    <property type="entry name" value="WH_DNA-bd_sf"/>
</dbReference>
<name>A0ABS2SHX6_9MICO</name>
<evidence type="ECO:0000259" key="5">
    <source>
        <dbReference type="PROSITE" id="PS50931"/>
    </source>
</evidence>
<dbReference type="GO" id="GO:0003677">
    <property type="term" value="F:DNA binding"/>
    <property type="evidence" value="ECO:0007669"/>
    <property type="project" value="UniProtKB-KW"/>
</dbReference>
<dbReference type="SUPFAM" id="SSF46785">
    <property type="entry name" value="Winged helix' DNA-binding domain"/>
    <property type="match status" value="1"/>
</dbReference>
<dbReference type="InterPro" id="IPR050950">
    <property type="entry name" value="HTH-type_LysR_regulators"/>
</dbReference>
<comment type="caution">
    <text evidence="6">The sequence shown here is derived from an EMBL/GenBank/DDBJ whole genome shotgun (WGS) entry which is preliminary data.</text>
</comment>
<organism evidence="6 7">
    <name type="scientific">Brevibacterium paucivorans</name>
    <dbReference type="NCBI Taxonomy" id="170994"/>
    <lineage>
        <taxon>Bacteria</taxon>
        <taxon>Bacillati</taxon>
        <taxon>Actinomycetota</taxon>
        <taxon>Actinomycetes</taxon>
        <taxon>Micrococcales</taxon>
        <taxon>Brevibacteriaceae</taxon>
        <taxon>Brevibacterium</taxon>
    </lineage>
</organism>
<keyword evidence="3 6" id="KW-0238">DNA-binding</keyword>
<evidence type="ECO:0000256" key="3">
    <source>
        <dbReference type="ARBA" id="ARBA00023125"/>
    </source>
</evidence>
<reference evidence="6 7" key="1">
    <citation type="submission" date="2021-01" db="EMBL/GenBank/DDBJ databases">
        <title>Sequencing the genomes of 1000 actinobacteria strains.</title>
        <authorList>
            <person name="Klenk H.-P."/>
        </authorList>
    </citation>
    <scope>NUCLEOTIDE SEQUENCE [LARGE SCALE GENOMIC DNA]</scope>
    <source>
        <strain evidence="6 7">DSM 13657</strain>
    </source>
</reference>
<dbReference type="InterPro" id="IPR000847">
    <property type="entry name" value="LysR_HTH_N"/>
</dbReference>
<dbReference type="PANTHER" id="PTHR30419">
    <property type="entry name" value="HTH-TYPE TRANSCRIPTIONAL REGULATOR YBHD"/>
    <property type="match status" value="1"/>
</dbReference>
<dbReference type="Pfam" id="PF03466">
    <property type="entry name" value="LysR_substrate"/>
    <property type="match status" value="1"/>
</dbReference>
<evidence type="ECO:0000313" key="6">
    <source>
        <dbReference type="EMBL" id="MBM7815584.1"/>
    </source>
</evidence>
<dbReference type="Pfam" id="PF00126">
    <property type="entry name" value="HTH_1"/>
    <property type="match status" value="1"/>
</dbReference>
<keyword evidence="2" id="KW-0805">Transcription regulation</keyword>
<dbReference type="Gene3D" id="1.10.10.10">
    <property type="entry name" value="Winged helix-like DNA-binding domain superfamily/Winged helix DNA-binding domain"/>
    <property type="match status" value="1"/>
</dbReference>
<accession>A0ABS2SHX6</accession>
<gene>
    <name evidence="6" type="ORF">JOE56_000278</name>
</gene>
<dbReference type="EMBL" id="JAFBCP010000001">
    <property type="protein sequence ID" value="MBM7815584.1"/>
    <property type="molecule type" value="Genomic_DNA"/>
</dbReference>
<comment type="similarity">
    <text evidence="1">Belongs to the LysR transcriptional regulatory family.</text>
</comment>
<dbReference type="PRINTS" id="PR00039">
    <property type="entry name" value="HTHLYSR"/>
</dbReference>
<dbReference type="RefSeq" id="WP_204514503.1">
    <property type="nucleotide sequence ID" value="NZ_JAFBCP010000001.1"/>
</dbReference>
<sequence>MPITVQQMRVLVALADVKSFTGAAKRLHVTQPAISRALSEAERILRIDVFDRSSKSLLPTERGAAIVAIARKALDEVDRATIKMNDIASGAQRKLRISALPTVAAVLLPDVTAHLRAIDTEIELEIFTARAESVVEMVRTGKADIGITVRSGGIVPDTFTPMFMDELLCATSTNHRFGSMQSVTWRDLSQETLVRLPSDSSIERLTENAFQTQGVTPRHSIVTFDLMSAAGLAASAVGVAVIPALAAPMTQFAKLSYTKLNSPRVTRTIGIVSNSPLTPEERLISVKATEVAVDVLDQEALQRDS</sequence>
<proteinExistence type="inferred from homology"/>